<dbReference type="PANTHER" id="PTHR10196">
    <property type="entry name" value="SUGAR KINASE"/>
    <property type="match status" value="1"/>
</dbReference>
<dbReference type="FunFam" id="3.30.420.40:FF:000118">
    <property type="entry name" value="Xylulose kinase 2"/>
    <property type="match status" value="1"/>
</dbReference>
<comment type="similarity">
    <text evidence="2 10">Belongs to the FGGY kinase family.</text>
</comment>
<dbReference type="HOGENOM" id="CLU_016149_5_0_1"/>
<gene>
    <name evidence="13" type="ORF">EPUS_00903</name>
</gene>
<reference evidence="14" key="1">
    <citation type="journal article" date="2014" name="BMC Genomics">
        <title>Genome characteristics reveal the impact of lichenization on lichen-forming fungus Endocarpon pusillum Hedwig (Verrucariales, Ascomycota).</title>
        <authorList>
            <person name="Wang Y.-Y."/>
            <person name="Liu B."/>
            <person name="Zhang X.-Y."/>
            <person name="Zhou Q.-M."/>
            <person name="Zhang T."/>
            <person name="Li H."/>
            <person name="Yu Y.-F."/>
            <person name="Zhang X.-L."/>
            <person name="Hao X.-Y."/>
            <person name="Wang M."/>
            <person name="Wang L."/>
            <person name="Wei J.-C."/>
        </authorList>
    </citation>
    <scope>NUCLEOTIDE SEQUENCE [LARGE SCALE GENOMIC DNA]</scope>
    <source>
        <strain evidence="14">Z07020 / HMAS-L-300199</strain>
    </source>
</reference>
<keyword evidence="14" id="KW-1185">Reference proteome</keyword>
<proteinExistence type="inferred from homology"/>
<dbReference type="OMA" id="NSCALGG"/>
<evidence type="ECO:0000256" key="6">
    <source>
        <dbReference type="ARBA" id="ARBA00022777"/>
    </source>
</evidence>
<keyword evidence="10" id="KW-0119">Carbohydrate metabolism</keyword>
<dbReference type="GO" id="GO:0004856">
    <property type="term" value="F:D-xylulokinase activity"/>
    <property type="evidence" value="ECO:0007669"/>
    <property type="project" value="UniProtKB-UniRule"/>
</dbReference>
<dbReference type="Pfam" id="PF00370">
    <property type="entry name" value="FGGY_N"/>
    <property type="match status" value="1"/>
</dbReference>
<dbReference type="GO" id="GO:0005829">
    <property type="term" value="C:cytosol"/>
    <property type="evidence" value="ECO:0007669"/>
    <property type="project" value="TreeGrafter"/>
</dbReference>
<dbReference type="Proteomes" id="UP000019373">
    <property type="component" value="Unassembled WGS sequence"/>
</dbReference>
<accession>U1HSY5</accession>
<dbReference type="GO" id="GO:0042732">
    <property type="term" value="P:D-xylose metabolic process"/>
    <property type="evidence" value="ECO:0007669"/>
    <property type="project" value="UniProtKB-UniRule"/>
</dbReference>
<evidence type="ECO:0000256" key="9">
    <source>
        <dbReference type="ARBA" id="ARBA00048885"/>
    </source>
</evidence>
<sequence length="572" mass="62938">MMQEPLYLGLDLSTQQLKAIVVDSTLNAVRNVTFDFDAESISFNIEKGVIADLAEHKVYAPVALWLQALDGVLQKLKDTSLDLARIRGISAAGQQHGSVYWNADAERILAGLNSSKTLQDQAQGALSHPYSPNWQDSSTQAECKMFESALGTKAALAQVTGSKAHHRFTGPQILRLRQKCPEAYAKTARISLVSSFVASMLLGKIAACDISDVCGMNLYNIREGCWDERLVKLAAGESGLPDLKAKLGNVPEDGGSHLGSISSYYVERYGFSPECTIVISTGDNPATILALPLRSQDAVVSLGTSTTFLMSTPKYRPDPATHFMNHPTTTGLYMFMLCYKNGGLAREDIRDALNSKAMSQTTTSLWTSFDEALCSTPPLCQRASHEPMKLGLYFPKPEIVPELPSGQWHFVYHKEAKQLIESDEGWLRPEDDARAIVESQMLSLRLRSKGLVSSPGYGLPPQPRRIYLVGGGSRSKAIAKVVGKVLGGSEGIYKLDVGENACALGAAYKAVWSLERRTNETFEELIGDRWEESQFVKRIADGYQEGIFEKYGEALDGFEMMENILMRRHNKD</sequence>
<evidence type="ECO:0000256" key="7">
    <source>
        <dbReference type="ARBA" id="ARBA00022840"/>
    </source>
</evidence>
<dbReference type="Pfam" id="PF02782">
    <property type="entry name" value="FGGY_C"/>
    <property type="match status" value="1"/>
</dbReference>
<feature type="domain" description="Carbohydrate kinase FGGY N-terminal" evidence="11">
    <location>
        <begin position="6"/>
        <end position="289"/>
    </location>
</feature>
<keyword evidence="5 10" id="KW-0547">Nucleotide-binding</keyword>
<dbReference type="GO" id="GO:0005524">
    <property type="term" value="F:ATP binding"/>
    <property type="evidence" value="ECO:0007669"/>
    <property type="project" value="UniProtKB-UniRule"/>
</dbReference>
<evidence type="ECO:0000256" key="1">
    <source>
        <dbReference type="ARBA" id="ARBA00004496"/>
    </source>
</evidence>
<evidence type="ECO:0000256" key="5">
    <source>
        <dbReference type="ARBA" id="ARBA00022741"/>
    </source>
</evidence>
<dbReference type="GeneID" id="19235963"/>
<keyword evidence="3 10" id="KW-0859">Xylose metabolism</keyword>
<comment type="subcellular location">
    <subcellularLocation>
        <location evidence="1">Cytoplasm</location>
    </subcellularLocation>
</comment>
<dbReference type="eggNOG" id="KOG2531">
    <property type="taxonomic scope" value="Eukaryota"/>
</dbReference>
<evidence type="ECO:0000256" key="10">
    <source>
        <dbReference type="RuleBase" id="RU367058"/>
    </source>
</evidence>
<dbReference type="CDD" id="cd07776">
    <property type="entry name" value="ASKHA_NBD_FGGY_SpXK-like"/>
    <property type="match status" value="1"/>
</dbReference>
<evidence type="ECO:0000313" key="14">
    <source>
        <dbReference type="Proteomes" id="UP000019373"/>
    </source>
</evidence>
<dbReference type="Gene3D" id="3.30.420.40">
    <property type="match status" value="2"/>
</dbReference>
<evidence type="ECO:0000256" key="2">
    <source>
        <dbReference type="ARBA" id="ARBA00009156"/>
    </source>
</evidence>
<keyword evidence="6 10" id="KW-0418">Kinase</keyword>
<dbReference type="GO" id="GO:0005998">
    <property type="term" value="P:xylulose catabolic process"/>
    <property type="evidence" value="ECO:0007669"/>
    <property type="project" value="EnsemblFungi"/>
</dbReference>
<evidence type="ECO:0000313" key="13">
    <source>
        <dbReference type="EMBL" id="ERF73650.1"/>
    </source>
</evidence>
<name>U1HSY5_ENDPU</name>
<dbReference type="EMBL" id="KE720941">
    <property type="protein sequence ID" value="ERF73650.1"/>
    <property type="molecule type" value="Genomic_DNA"/>
</dbReference>
<evidence type="ECO:0000259" key="11">
    <source>
        <dbReference type="Pfam" id="PF00370"/>
    </source>
</evidence>
<keyword evidence="7 10" id="KW-0067">ATP-binding</keyword>
<dbReference type="PANTHER" id="PTHR10196:SF57">
    <property type="entry name" value="XYLULOSE KINASE"/>
    <property type="match status" value="1"/>
</dbReference>
<feature type="domain" description="Carbohydrate kinase FGGY C-terminal" evidence="12">
    <location>
        <begin position="298"/>
        <end position="513"/>
    </location>
</feature>
<comment type="function">
    <text evidence="8 10">Highly specific D-xylulose kinase which participates in the catabolism of xylose. Xylose is a major component of hemicelluloses such as xylan. Most fungi utilize D-xylose via three enzymatic reactions, xylose reductase (XR), xylitol dehydrogenase (XDH), and xylulokinase, to form xylulose 5-phosphate, which enters pentose phosphate pathway.</text>
</comment>
<evidence type="ECO:0000256" key="4">
    <source>
        <dbReference type="ARBA" id="ARBA00022679"/>
    </source>
</evidence>
<comment type="catalytic activity">
    <reaction evidence="9 10">
        <text>D-xylulose + ATP = D-xylulose 5-phosphate + ADP + H(+)</text>
        <dbReference type="Rhea" id="RHEA:10964"/>
        <dbReference type="ChEBI" id="CHEBI:15378"/>
        <dbReference type="ChEBI" id="CHEBI:17140"/>
        <dbReference type="ChEBI" id="CHEBI:30616"/>
        <dbReference type="ChEBI" id="CHEBI:57737"/>
        <dbReference type="ChEBI" id="CHEBI:456216"/>
        <dbReference type="EC" id="2.7.1.17"/>
    </reaction>
</comment>
<dbReference type="InterPro" id="IPR043129">
    <property type="entry name" value="ATPase_NBD"/>
</dbReference>
<protein>
    <recommendedName>
        <fullName evidence="10">Xylulose kinase</fullName>
        <ecNumber evidence="10">2.7.1.17</ecNumber>
    </recommendedName>
</protein>
<evidence type="ECO:0000256" key="8">
    <source>
        <dbReference type="ARBA" id="ARBA00025184"/>
    </source>
</evidence>
<dbReference type="InterPro" id="IPR018484">
    <property type="entry name" value="FGGY_N"/>
</dbReference>
<keyword evidence="4 10" id="KW-0808">Transferase</keyword>
<evidence type="ECO:0000256" key="3">
    <source>
        <dbReference type="ARBA" id="ARBA00022629"/>
    </source>
</evidence>
<dbReference type="EC" id="2.7.1.17" evidence="10"/>
<dbReference type="AlphaFoldDB" id="U1HSY5"/>
<evidence type="ECO:0000259" key="12">
    <source>
        <dbReference type="Pfam" id="PF02782"/>
    </source>
</evidence>
<dbReference type="OrthoDB" id="1728974at2759"/>
<organism evidence="13 14">
    <name type="scientific">Endocarpon pusillum (strain Z07020 / HMAS-L-300199)</name>
    <name type="common">Lichen-forming fungus</name>
    <dbReference type="NCBI Taxonomy" id="1263415"/>
    <lineage>
        <taxon>Eukaryota</taxon>
        <taxon>Fungi</taxon>
        <taxon>Dikarya</taxon>
        <taxon>Ascomycota</taxon>
        <taxon>Pezizomycotina</taxon>
        <taxon>Eurotiomycetes</taxon>
        <taxon>Chaetothyriomycetidae</taxon>
        <taxon>Verrucariales</taxon>
        <taxon>Verrucariaceae</taxon>
        <taxon>Endocarpon</taxon>
    </lineage>
</organism>
<dbReference type="SUPFAM" id="SSF53067">
    <property type="entry name" value="Actin-like ATPase domain"/>
    <property type="match status" value="2"/>
</dbReference>
<dbReference type="InterPro" id="IPR042024">
    <property type="entry name" value="D-XK_euk"/>
</dbReference>
<dbReference type="InterPro" id="IPR018485">
    <property type="entry name" value="FGGY_C"/>
</dbReference>
<dbReference type="RefSeq" id="XP_007800653.1">
    <property type="nucleotide sequence ID" value="XM_007802462.1"/>
</dbReference>